<sequence>MLLLPKRSSSHTFNHVAFRESELSLQCRAVCSRYQVTQESNQRQSDMRGRHTIPSARFF</sequence>
<evidence type="ECO:0000256" key="1">
    <source>
        <dbReference type="SAM" id="MobiDB-lite"/>
    </source>
</evidence>
<evidence type="ECO:0000313" key="2">
    <source>
        <dbReference type="EMBL" id="EGW10909.1"/>
    </source>
</evidence>
<dbReference type="EMBL" id="JH000500">
    <property type="protein sequence ID" value="EGW10909.1"/>
    <property type="molecule type" value="Genomic_DNA"/>
</dbReference>
<accession>G3HM11</accession>
<evidence type="ECO:0000313" key="3">
    <source>
        <dbReference type="Proteomes" id="UP000001075"/>
    </source>
</evidence>
<proteinExistence type="predicted"/>
<reference evidence="3" key="1">
    <citation type="journal article" date="2011" name="Nat. Biotechnol.">
        <title>The genomic sequence of the Chinese hamster ovary (CHO)-K1 cell line.</title>
        <authorList>
            <person name="Xu X."/>
            <person name="Nagarajan H."/>
            <person name="Lewis N.E."/>
            <person name="Pan S."/>
            <person name="Cai Z."/>
            <person name="Liu X."/>
            <person name="Chen W."/>
            <person name="Xie M."/>
            <person name="Wang W."/>
            <person name="Hammond S."/>
            <person name="Andersen M.R."/>
            <person name="Neff N."/>
            <person name="Passarelli B."/>
            <person name="Koh W."/>
            <person name="Fan H.C."/>
            <person name="Wang J."/>
            <person name="Gui Y."/>
            <person name="Lee K.H."/>
            <person name="Betenbaugh M.J."/>
            <person name="Quake S.R."/>
            <person name="Famili I."/>
            <person name="Palsson B.O."/>
            <person name="Wang J."/>
        </authorList>
    </citation>
    <scope>NUCLEOTIDE SEQUENCE [LARGE SCALE GENOMIC DNA]</scope>
    <source>
        <strain evidence="3">CHO K1 cell line</strain>
    </source>
</reference>
<dbReference type="AlphaFoldDB" id="G3HM11"/>
<feature type="region of interest" description="Disordered" evidence="1">
    <location>
        <begin position="38"/>
        <end position="59"/>
    </location>
</feature>
<dbReference type="Proteomes" id="UP000001075">
    <property type="component" value="Unassembled WGS sequence"/>
</dbReference>
<dbReference type="InParanoid" id="G3HM11"/>
<name>G3HM11_CRIGR</name>
<gene>
    <name evidence="2" type="ORF">I79_011755</name>
</gene>
<organism evidence="2 3">
    <name type="scientific">Cricetulus griseus</name>
    <name type="common">Chinese hamster</name>
    <name type="synonym">Cricetulus barabensis griseus</name>
    <dbReference type="NCBI Taxonomy" id="10029"/>
    <lineage>
        <taxon>Eukaryota</taxon>
        <taxon>Metazoa</taxon>
        <taxon>Chordata</taxon>
        <taxon>Craniata</taxon>
        <taxon>Vertebrata</taxon>
        <taxon>Euteleostomi</taxon>
        <taxon>Mammalia</taxon>
        <taxon>Eutheria</taxon>
        <taxon>Euarchontoglires</taxon>
        <taxon>Glires</taxon>
        <taxon>Rodentia</taxon>
        <taxon>Myomorpha</taxon>
        <taxon>Muroidea</taxon>
        <taxon>Cricetidae</taxon>
        <taxon>Cricetinae</taxon>
        <taxon>Cricetulus</taxon>
    </lineage>
</organism>
<protein>
    <submittedName>
        <fullName evidence="2">Uncharacterized protein</fullName>
    </submittedName>
</protein>